<name>A0A6J6UGV6_9ZZZZ</name>
<sequence>MSTIHLWRLDSEKKALLQRAIAPPCSYKNRVQYLKEAEDIQSEIFKRWREGIAHNVARALGVDLHKPE</sequence>
<accession>A0A6J6UGV6</accession>
<proteinExistence type="predicted"/>
<gene>
    <name evidence="1" type="ORF">UFOPK2837_00998</name>
</gene>
<protein>
    <submittedName>
        <fullName evidence="1">Unannotated protein</fullName>
    </submittedName>
</protein>
<dbReference type="EMBL" id="CAEZZF010000104">
    <property type="protein sequence ID" value="CAB4758384.1"/>
    <property type="molecule type" value="Genomic_DNA"/>
</dbReference>
<evidence type="ECO:0000313" key="1">
    <source>
        <dbReference type="EMBL" id="CAB4758384.1"/>
    </source>
</evidence>
<reference evidence="1" key="1">
    <citation type="submission" date="2020-05" db="EMBL/GenBank/DDBJ databases">
        <authorList>
            <person name="Chiriac C."/>
            <person name="Salcher M."/>
            <person name="Ghai R."/>
            <person name="Kavagutti S V."/>
        </authorList>
    </citation>
    <scope>NUCLEOTIDE SEQUENCE</scope>
</reference>
<dbReference type="AlphaFoldDB" id="A0A6J6UGV6"/>
<organism evidence="1">
    <name type="scientific">freshwater metagenome</name>
    <dbReference type="NCBI Taxonomy" id="449393"/>
    <lineage>
        <taxon>unclassified sequences</taxon>
        <taxon>metagenomes</taxon>
        <taxon>ecological metagenomes</taxon>
    </lineage>
</organism>